<dbReference type="GO" id="GO:0008360">
    <property type="term" value="P:regulation of cell shape"/>
    <property type="evidence" value="ECO:0007669"/>
    <property type="project" value="UniProtKB-KW"/>
</dbReference>
<dbReference type="Pfam" id="PF07943">
    <property type="entry name" value="PBP5_C"/>
    <property type="match status" value="1"/>
</dbReference>
<keyword evidence="7 16" id="KW-0732">Signal</keyword>
<evidence type="ECO:0000256" key="3">
    <source>
        <dbReference type="ARBA" id="ARBA00007164"/>
    </source>
</evidence>
<name>A0A0P8YF33_9CLOT</name>
<dbReference type="GO" id="GO:0071555">
    <property type="term" value="P:cell wall organization"/>
    <property type="evidence" value="ECO:0007669"/>
    <property type="project" value="UniProtKB-KW"/>
</dbReference>
<dbReference type="InterPro" id="IPR037167">
    <property type="entry name" value="Peptidase_S11_C_sf"/>
</dbReference>
<dbReference type="PRINTS" id="PR00725">
    <property type="entry name" value="DADACBPTASE1"/>
</dbReference>
<dbReference type="InterPro" id="IPR012907">
    <property type="entry name" value="Peptidase_S11_C"/>
</dbReference>
<evidence type="ECO:0000256" key="4">
    <source>
        <dbReference type="ARBA" id="ARBA00012448"/>
    </source>
</evidence>
<keyword evidence="9" id="KW-0133">Cell shape</keyword>
<dbReference type="OrthoDB" id="9791132at2"/>
<dbReference type="STRING" id="36849.OXPF_09910"/>
<evidence type="ECO:0000256" key="11">
    <source>
        <dbReference type="ARBA" id="ARBA00023316"/>
    </source>
</evidence>
<comment type="similarity">
    <text evidence="3 15">Belongs to the peptidase S11 family.</text>
</comment>
<sequence>MKGLLKKSIMYMLVSLFLLTAVLPHEALAAPANTLGLKAESAILVDADTGRILYQYKQDAPLHPASMTKMMTEYLLFEAIKENKISWDQETSISDFVYQISQNRALSNVPLRKDQKYTVRELYESMAIYSANGSTIALAELIAGSETNFVKMMNEKGAEMGLTDFKFVNSTGLNNEDLLGQHPEGTDGNEENVMSAKATATLAYHLLKDYPEVLNTSSIPVKKFREGTTDEIQMDNWNWMIPGTMYGVYDYPGVDGLKTGSTDLGGNSFTATAKKNDMRIIAVIMKTSSKLERFAETKRLLDYAFNNFEKKELFPAGYSIEGNSTLPVVKGKEKNVGVVTRDPFTMIIKKGEEDQFEPSYDLDPAVLKDGSLTAPLEKDQVMGSIALTYKGEEDYGYLTEAIRIMNEPVIVTASEVKKANWLVLLFRAIGEFFSGLLKSNK</sequence>
<dbReference type="Pfam" id="PF00768">
    <property type="entry name" value="Peptidase_S11"/>
    <property type="match status" value="1"/>
</dbReference>
<dbReference type="EMBL" id="LKET01000021">
    <property type="protein sequence ID" value="KPU45757.1"/>
    <property type="molecule type" value="Genomic_DNA"/>
</dbReference>
<evidence type="ECO:0000256" key="14">
    <source>
        <dbReference type="PIRSR" id="PIRSR618044-2"/>
    </source>
</evidence>
<feature type="domain" description="Peptidase S11 D-Ala-D-Ala carboxypeptidase A C-terminal" evidence="17">
    <location>
        <begin position="308"/>
        <end position="418"/>
    </location>
</feature>
<evidence type="ECO:0000256" key="13">
    <source>
        <dbReference type="PIRSR" id="PIRSR618044-1"/>
    </source>
</evidence>
<evidence type="ECO:0000256" key="8">
    <source>
        <dbReference type="ARBA" id="ARBA00022801"/>
    </source>
</evidence>
<dbReference type="GO" id="GO:0009002">
    <property type="term" value="F:serine-type D-Ala-D-Ala carboxypeptidase activity"/>
    <property type="evidence" value="ECO:0007669"/>
    <property type="project" value="UniProtKB-EC"/>
</dbReference>
<evidence type="ECO:0000256" key="7">
    <source>
        <dbReference type="ARBA" id="ARBA00022729"/>
    </source>
</evidence>
<gene>
    <name evidence="18" type="primary">dacA</name>
    <name evidence="18" type="ORF">OXPF_09910</name>
</gene>
<proteinExistence type="inferred from homology"/>
<evidence type="ECO:0000256" key="9">
    <source>
        <dbReference type="ARBA" id="ARBA00022960"/>
    </source>
</evidence>
<comment type="catalytic activity">
    <reaction evidence="12">
        <text>Preferential cleavage: (Ac)2-L-Lys-D-Ala-|-D-Ala. Also transpeptidation of peptidyl-alanyl moieties that are N-acyl substituents of D-alanine.</text>
        <dbReference type="EC" id="3.4.16.4"/>
    </reaction>
</comment>
<dbReference type="InterPro" id="IPR018044">
    <property type="entry name" value="Peptidase_S11"/>
</dbReference>
<comment type="caution">
    <text evidence="18">The sequence shown here is derived from an EMBL/GenBank/DDBJ whole genome shotgun (WGS) entry which is preliminary data.</text>
</comment>
<evidence type="ECO:0000256" key="15">
    <source>
        <dbReference type="RuleBase" id="RU004016"/>
    </source>
</evidence>
<keyword evidence="5 18" id="KW-0121">Carboxypeptidase</keyword>
<evidence type="ECO:0000256" key="12">
    <source>
        <dbReference type="ARBA" id="ARBA00034000"/>
    </source>
</evidence>
<evidence type="ECO:0000313" key="18">
    <source>
        <dbReference type="EMBL" id="KPU45757.1"/>
    </source>
</evidence>
<dbReference type="PANTHER" id="PTHR21581">
    <property type="entry name" value="D-ALANYL-D-ALANINE CARBOXYPEPTIDASE"/>
    <property type="match status" value="1"/>
</dbReference>
<evidence type="ECO:0000256" key="2">
    <source>
        <dbReference type="ARBA" id="ARBA00004752"/>
    </source>
</evidence>
<dbReference type="InterPro" id="IPR012338">
    <property type="entry name" value="Beta-lactam/transpept-like"/>
</dbReference>
<dbReference type="EC" id="3.4.16.4" evidence="4"/>
<evidence type="ECO:0000313" key="19">
    <source>
        <dbReference type="Proteomes" id="UP000050326"/>
    </source>
</evidence>
<dbReference type="GO" id="GO:0006508">
    <property type="term" value="P:proteolysis"/>
    <property type="evidence" value="ECO:0007669"/>
    <property type="project" value="UniProtKB-KW"/>
</dbReference>
<dbReference type="Gene3D" id="2.60.410.10">
    <property type="entry name" value="D-Ala-D-Ala carboxypeptidase, C-terminal domain"/>
    <property type="match status" value="1"/>
</dbReference>
<evidence type="ECO:0000256" key="10">
    <source>
        <dbReference type="ARBA" id="ARBA00022984"/>
    </source>
</evidence>
<dbReference type="UniPathway" id="UPA00219"/>
<dbReference type="Proteomes" id="UP000050326">
    <property type="component" value="Unassembled WGS sequence"/>
</dbReference>
<feature type="chain" id="PRO_5006154460" description="serine-type D-Ala-D-Ala carboxypeptidase" evidence="16">
    <location>
        <begin position="30"/>
        <end position="441"/>
    </location>
</feature>
<feature type="active site" evidence="13">
    <location>
        <position position="130"/>
    </location>
</feature>
<accession>A0A0P8YF33</accession>
<dbReference type="GO" id="GO:0009252">
    <property type="term" value="P:peptidoglycan biosynthetic process"/>
    <property type="evidence" value="ECO:0007669"/>
    <property type="project" value="UniProtKB-UniPathway"/>
</dbReference>
<evidence type="ECO:0000256" key="6">
    <source>
        <dbReference type="ARBA" id="ARBA00022670"/>
    </source>
</evidence>
<dbReference type="PANTHER" id="PTHR21581:SF11">
    <property type="entry name" value="D-ALANYL-D-ALANINE CARBOXYPEPTIDASE DACA"/>
    <property type="match status" value="1"/>
</dbReference>
<reference evidence="18 19" key="1">
    <citation type="submission" date="2015-09" db="EMBL/GenBank/DDBJ databases">
        <title>Genome sequence of Oxobacter pfennigii DSM 3222.</title>
        <authorList>
            <person name="Poehlein A."/>
            <person name="Bengelsdorf F.R."/>
            <person name="Schiel-Bengelsdorf B."/>
            <person name="Duerre P."/>
            <person name="Daniel R."/>
        </authorList>
    </citation>
    <scope>NUCLEOTIDE SEQUENCE [LARGE SCALE GENOMIC DNA]</scope>
    <source>
        <strain evidence="18 19">DSM 3222</strain>
    </source>
</reference>
<keyword evidence="8 18" id="KW-0378">Hydrolase</keyword>
<dbReference type="InterPro" id="IPR015956">
    <property type="entry name" value="Peniciliin-bd_prot_C_sf"/>
</dbReference>
<feature type="signal peptide" evidence="16">
    <location>
        <begin position="1"/>
        <end position="29"/>
    </location>
</feature>
<evidence type="ECO:0000256" key="1">
    <source>
        <dbReference type="ARBA" id="ARBA00003217"/>
    </source>
</evidence>
<dbReference type="RefSeq" id="WP_054874084.1">
    <property type="nucleotide sequence ID" value="NZ_LKET01000021.1"/>
</dbReference>
<protein>
    <recommendedName>
        <fullName evidence="4">serine-type D-Ala-D-Ala carboxypeptidase</fullName>
        <ecNumber evidence="4">3.4.16.4</ecNumber>
    </recommendedName>
</protein>
<dbReference type="SUPFAM" id="SSF69189">
    <property type="entry name" value="Penicillin-binding protein associated domain"/>
    <property type="match status" value="1"/>
</dbReference>
<keyword evidence="19" id="KW-1185">Reference proteome</keyword>
<dbReference type="InterPro" id="IPR001967">
    <property type="entry name" value="Peptidase_S11_N"/>
</dbReference>
<evidence type="ECO:0000256" key="16">
    <source>
        <dbReference type="SAM" id="SignalP"/>
    </source>
</evidence>
<dbReference type="SMART" id="SM00936">
    <property type="entry name" value="PBP5_C"/>
    <property type="match status" value="1"/>
</dbReference>
<dbReference type="PATRIC" id="fig|36849.3.peg.1058"/>
<feature type="binding site" evidence="14">
    <location>
        <position position="258"/>
    </location>
    <ligand>
        <name>substrate</name>
    </ligand>
</feature>
<comment type="pathway">
    <text evidence="2">Cell wall biogenesis; peptidoglycan biosynthesis.</text>
</comment>
<comment type="function">
    <text evidence="1">Removes C-terminal D-alanyl residues from sugar-peptide cell wall precursors.</text>
</comment>
<evidence type="ECO:0000259" key="17">
    <source>
        <dbReference type="SMART" id="SM00936"/>
    </source>
</evidence>
<evidence type="ECO:0000256" key="5">
    <source>
        <dbReference type="ARBA" id="ARBA00022645"/>
    </source>
</evidence>
<keyword evidence="11" id="KW-0961">Cell wall biogenesis/degradation</keyword>
<keyword evidence="6" id="KW-0645">Protease</keyword>
<keyword evidence="10" id="KW-0573">Peptidoglycan synthesis</keyword>
<feature type="active site" description="Proton acceptor" evidence="13">
    <location>
        <position position="69"/>
    </location>
</feature>
<organism evidence="18 19">
    <name type="scientific">Oxobacter pfennigii</name>
    <dbReference type="NCBI Taxonomy" id="36849"/>
    <lineage>
        <taxon>Bacteria</taxon>
        <taxon>Bacillati</taxon>
        <taxon>Bacillota</taxon>
        <taxon>Clostridia</taxon>
        <taxon>Eubacteriales</taxon>
        <taxon>Clostridiaceae</taxon>
        <taxon>Oxobacter</taxon>
    </lineage>
</organism>
<dbReference type="AlphaFoldDB" id="A0A0P8YF33"/>
<dbReference type="SUPFAM" id="SSF56601">
    <property type="entry name" value="beta-lactamase/transpeptidase-like"/>
    <property type="match status" value="1"/>
</dbReference>
<dbReference type="Gene3D" id="3.40.710.10">
    <property type="entry name" value="DD-peptidase/beta-lactamase superfamily"/>
    <property type="match status" value="1"/>
</dbReference>
<feature type="active site" description="Acyl-ester intermediate" evidence="13">
    <location>
        <position position="66"/>
    </location>
</feature>